<dbReference type="InterPro" id="IPR019734">
    <property type="entry name" value="TPR_rpt"/>
</dbReference>
<dbReference type="RefSeq" id="WP_282591168.1">
    <property type="nucleotide sequence ID" value="NZ_JAPAAF010000007.1"/>
</dbReference>
<dbReference type="PANTHER" id="PTHR37423">
    <property type="entry name" value="SOLUBLE LYTIC MUREIN TRANSGLYCOSYLASE-RELATED"/>
    <property type="match status" value="1"/>
</dbReference>
<feature type="signal peptide" evidence="2">
    <location>
        <begin position="1"/>
        <end position="26"/>
    </location>
</feature>
<evidence type="ECO:0000256" key="2">
    <source>
        <dbReference type="SAM" id="SignalP"/>
    </source>
</evidence>
<keyword evidence="1" id="KW-0802">TPR repeat</keyword>
<keyword evidence="2" id="KW-0732">Signal</keyword>
<evidence type="ECO:0000313" key="4">
    <source>
        <dbReference type="Proteomes" id="UP001163821"/>
    </source>
</evidence>
<name>A0AA41Y7Z0_9BACT</name>
<sequence>MITKRKQWLFCLGLLLMLLFALVAPAQQLLPDTDKLQLANRYYQSKTYDKAAVLYRELYETTGSQYYFEIYLTCLIENGDFEMAEKEIKGELRQRDQEASLYVQWAFLLKRQNKVEEGDAMLDRAIQSVMPDKTDYLRLGNSMIGRGEYTFAEKLYRDGSRKLPGENFHYELGRIYLYQRDYLKMFDEYLQMIRRDETALVRVESALQSAFRMDVDQSLQGLLRTQLLKRMQKEPDVLVYNRVLIWLFLQEQDFSNALRQQLALDRRTGQEERQLLELARIAGRNGAFSQALQAYDYLIAKGGKAASYKNAWLERMNLLYHQFIMNQSADQSPESVETQFEQTLNLLEYSAATYQLIRNYGHLLAFYSAKPEQAVSLLQKRIELPGLSRVQQDELKAELADIQVFLGDMWEAVLLYSQVIENNKTNELGDEAKLKKAKLAYYMGDLKWAKAQLDVIKASTSKLVANDALELSLFIGNNINLDTTMVPVSRFARADLFSFRNQKEKAWAVLDSIETDFPYHSLIDDIYFRKANLLAAKGDYEQAAEYLEKIVSNFPFDLLGDDAMYQLAGIYHQHLGQPDKARELYKNILSQYPGSIYVSEARKKYRELRGDFSGDNETEFFNGRDVN</sequence>
<accession>A0AA41Y7Z0</accession>
<keyword evidence="4" id="KW-1185">Reference proteome</keyword>
<reference evidence="3" key="1">
    <citation type="submission" date="2022-10" db="EMBL/GenBank/DDBJ databases">
        <title>Gaoshiqiia sediminis gen. nov., sp. nov., isolated from coastal sediment.</title>
        <authorList>
            <person name="Yu W.X."/>
            <person name="Mu D.S."/>
            <person name="Du J.Z."/>
            <person name="Liang Y.Q."/>
        </authorList>
    </citation>
    <scope>NUCLEOTIDE SEQUENCE</scope>
    <source>
        <strain evidence="3">A06</strain>
    </source>
</reference>
<dbReference type="Proteomes" id="UP001163821">
    <property type="component" value="Unassembled WGS sequence"/>
</dbReference>
<dbReference type="SUPFAM" id="SSF48452">
    <property type="entry name" value="TPR-like"/>
    <property type="match status" value="2"/>
</dbReference>
<protein>
    <submittedName>
        <fullName evidence="3">Tetratricopeptide repeat protein</fullName>
    </submittedName>
</protein>
<dbReference type="PANTHER" id="PTHR37423:SF2">
    <property type="entry name" value="MEMBRANE-BOUND LYTIC MUREIN TRANSGLYCOSYLASE C"/>
    <property type="match status" value="1"/>
</dbReference>
<dbReference type="PROSITE" id="PS50005">
    <property type="entry name" value="TPR"/>
    <property type="match status" value="1"/>
</dbReference>
<comment type="caution">
    <text evidence="3">The sequence shown here is derived from an EMBL/GenBank/DDBJ whole genome shotgun (WGS) entry which is preliminary data.</text>
</comment>
<proteinExistence type="predicted"/>
<feature type="repeat" description="TPR" evidence="1">
    <location>
        <begin position="524"/>
        <end position="557"/>
    </location>
</feature>
<dbReference type="Pfam" id="PF13432">
    <property type="entry name" value="TPR_16"/>
    <property type="match status" value="1"/>
</dbReference>
<evidence type="ECO:0000256" key="1">
    <source>
        <dbReference type="PROSITE-ProRule" id="PRU00339"/>
    </source>
</evidence>
<gene>
    <name evidence="3" type="ORF">N2K84_07485</name>
</gene>
<dbReference type="EMBL" id="JAPAAF010000007">
    <property type="protein sequence ID" value="MCW0482563.1"/>
    <property type="molecule type" value="Genomic_DNA"/>
</dbReference>
<dbReference type="Gene3D" id="1.25.40.10">
    <property type="entry name" value="Tetratricopeptide repeat domain"/>
    <property type="match status" value="3"/>
</dbReference>
<feature type="chain" id="PRO_5041308204" evidence="2">
    <location>
        <begin position="27"/>
        <end position="627"/>
    </location>
</feature>
<dbReference type="SMART" id="SM00028">
    <property type="entry name" value="TPR"/>
    <property type="match status" value="5"/>
</dbReference>
<dbReference type="InterPro" id="IPR011990">
    <property type="entry name" value="TPR-like_helical_dom_sf"/>
</dbReference>
<dbReference type="AlphaFoldDB" id="A0AA41Y7Z0"/>
<organism evidence="3 4">
    <name type="scientific">Gaoshiqia sediminis</name>
    <dbReference type="NCBI Taxonomy" id="2986998"/>
    <lineage>
        <taxon>Bacteria</taxon>
        <taxon>Pseudomonadati</taxon>
        <taxon>Bacteroidota</taxon>
        <taxon>Bacteroidia</taxon>
        <taxon>Marinilabiliales</taxon>
        <taxon>Prolixibacteraceae</taxon>
        <taxon>Gaoshiqia</taxon>
    </lineage>
</organism>
<evidence type="ECO:0000313" key="3">
    <source>
        <dbReference type="EMBL" id="MCW0482563.1"/>
    </source>
</evidence>